<protein>
    <submittedName>
        <fullName evidence="4">Transposase</fullName>
    </submittedName>
</protein>
<name>A0A8J3DL14_9BACT</name>
<organism evidence="4 5">
    <name type="scientific">Cerasicoccus arenae</name>
    <dbReference type="NCBI Taxonomy" id="424488"/>
    <lineage>
        <taxon>Bacteria</taxon>
        <taxon>Pseudomonadati</taxon>
        <taxon>Verrucomicrobiota</taxon>
        <taxon>Opitutia</taxon>
        <taxon>Puniceicoccales</taxon>
        <taxon>Cerasicoccaceae</taxon>
        <taxon>Cerasicoccus</taxon>
    </lineage>
</organism>
<dbReference type="Pfam" id="PF03050">
    <property type="entry name" value="DDE_Tnp_IS66"/>
    <property type="match status" value="1"/>
</dbReference>
<dbReference type="Pfam" id="PF13817">
    <property type="entry name" value="DDE_Tnp_IS66_C"/>
    <property type="match status" value="1"/>
</dbReference>
<accession>A0A8J3DL14</accession>
<evidence type="ECO:0000259" key="3">
    <source>
        <dbReference type="Pfam" id="PF13817"/>
    </source>
</evidence>
<gene>
    <name evidence="4" type="ORF">GCM10007047_34300</name>
</gene>
<reference evidence="4" key="2">
    <citation type="submission" date="2020-09" db="EMBL/GenBank/DDBJ databases">
        <authorList>
            <person name="Sun Q."/>
            <person name="Kim S."/>
        </authorList>
    </citation>
    <scope>NUCLEOTIDE SEQUENCE</scope>
    <source>
        <strain evidence="4">KCTC 12870</strain>
    </source>
</reference>
<dbReference type="InterPro" id="IPR004291">
    <property type="entry name" value="Transposase_IS66_central"/>
</dbReference>
<evidence type="ECO:0000313" key="5">
    <source>
        <dbReference type="Proteomes" id="UP000642829"/>
    </source>
</evidence>
<proteinExistence type="predicted"/>
<feature type="domain" description="Transposase TnpC homeodomain" evidence="2">
    <location>
        <begin position="28"/>
        <end position="98"/>
    </location>
</feature>
<dbReference type="InterPro" id="IPR039552">
    <property type="entry name" value="IS66_C"/>
</dbReference>
<sequence length="499" mass="56942">MSSAEAILEENQQLRQSVTEKDATIVVLQEQIAWLKQQLFGSGKSERLDAAQLRLHLDELERCLKDSASQSIAYERRAPKVGKHETPAERFKDLPVEETVVIEPEEVQAEPESFEQISQEETFEVDIHPPKLFKRCIVRPKYRRKADLSHPPIIAPAPKRVIDGSYASAGLLAWITLGKYVQHMPLYRQEKASAMWGAQLSRKTMADWALAVAEWLKPIYNYMRSDLLSGGYIQADETPVRYCDPDQKKGKTEQGWLWAISRPGGDVVFDWRLSRRHGELTSLLDGYRGLLQSDAYGAYEDYARRDAVTALGCMAHARRKFYEALKSHPREAALVLKLIAKLYEREADYRQQGLSPEERQAHRQDQNEITLTRLQKVISITSRQALPKSAIGKACTYAISQWPKLIAFQQHGIAEIDNNLMENAIRPSAIGKKNFLFIGHPEAGQRSAIIYSIVVSCQRHQVEPLEYLRDVLSRLPNMTNQDDIRALTPYQWSPLGNRH</sequence>
<dbReference type="PANTHER" id="PTHR33678:SF1">
    <property type="entry name" value="BLL1576 PROTEIN"/>
    <property type="match status" value="1"/>
</dbReference>
<feature type="domain" description="Transposase IS66 C-terminal" evidence="3">
    <location>
        <begin position="452"/>
        <end position="489"/>
    </location>
</feature>
<dbReference type="PANTHER" id="PTHR33678">
    <property type="entry name" value="BLL1576 PROTEIN"/>
    <property type="match status" value="1"/>
</dbReference>
<dbReference type="InterPro" id="IPR024463">
    <property type="entry name" value="Transposase_TnpC_homeodom"/>
</dbReference>
<dbReference type="RefSeq" id="WP_189517643.1">
    <property type="nucleotide sequence ID" value="NZ_BMXG01000046.1"/>
</dbReference>
<comment type="caution">
    <text evidence="4">The sequence shown here is derived from an EMBL/GenBank/DDBJ whole genome shotgun (WGS) entry which is preliminary data.</text>
</comment>
<dbReference type="Proteomes" id="UP000642829">
    <property type="component" value="Unassembled WGS sequence"/>
</dbReference>
<dbReference type="InterPro" id="IPR052344">
    <property type="entry name" value="Transposase-related"/>
</dbReference>
<evidence type="ECO:0000259" key="1">
    <source>
        <dbReference type="Pfam" id="PF03050"/>
    </source>
</evidence>
<dbReference type="EMBL" id="BMXG01000046">
    <property type="protein sequence ID" value="GHC14235.1"/>
    <property type="molecule type" value="Genomic_DNA"/>
</dbReference>
<evidence type="ECO:0000259" key="2">
    <source>
        <dbReference type="Pfam" id="PF13007"/>
    </source>
</evidence>
<dbReference type="Pfam" id="PF13007">
    <property type="entry name" value="LZ_Tnp_IS66"/>
    <property type="match status" value="1"/>
</dbReference>
<evidence type="ECO:0000313" key="4">
    <source>
        <dbReference type="EMBL" id="GHC14235.1"/>
    </source>
</evidence>
<dbReference type="NCBIfam" id="NF033517">
    <property type="entry name" value="transpos_IS66"/>
    <property type="match status" value="1"/>
</dbReference>
<reference evidence="4" key="1">
    <citation type="journal article" date="2014" name="Int. J. Syst. Evol. Microbiol.">
        <title>Complete genome sequence of Corynebacterium casei LMG S-19264T (=DSM 44701T), isolated from a smear-ripened cheese.</title>
        <authorList>
            <consortium name="US DOE Joint Genome Institute (JGI-PGF)"/>
            <person name="Walter F."/>
            <person name="Albersmeier A."/>
            <person name="Kalinowski J."/>
            <person name="Ruckert C."/>
        </authorList>
    </citation>
    <scope>NUCLEOTIDE SEQUENCE</scope>
    <source>
        <strain evidence="4">KCTC 12870</strain>
    </source>
</reference>
<dbReference type="AlphaFoldDB" id="A0A8J3DL14"/>
<feature type="domain" description="Transposase IS66 central" evidence="1">
    <location>
        <begin position="165"/>
        <end position="445"/>
    </location>
</feature>
<keyword evidence="5" id="KW-1185">Reference proteome</keyword>